<dbReference type="EMBL" id="BARW01027914">
    <property type="protein sequence ID" value="GAJ07184.1"/>
    <property type="molecule type" value="Genomic_DNA"/>
</dbReference>
<name>X1TPJ3_9ZZZZ</name>
<sequence>IEKLRKRQIKMIKREEAGTKNSLLFLNTLTESKNLILNSINILKAQRDFVNYSKNNKKKLYNPDQEKQIEQGTLEF</sequence>
<dbReference type="AlphaFoldDB" id="X1TPJ3"/>
<evidence type="ECO:0000313" key="1">
    <source>
        <dbReference type="EMBL" id="GAJ07184.1"/>
    </source>
</evidence>
<comment type="caution">
    <text evidence="1">The sequence shown here is derived from an EMBL/GenBank/DDBJ whole genome shotgun (WGS) entry which is preliminary data.</text>
</comment>
<protein>
    <recommendedName>
        <fullName evidence="2">Relaxase</fullName>
    </recommendedName>
</protein>
<evidence type="ECO:0008006" key="2">
    <source>
        <dbReference type="Google" id="ProtNLM"/>
    </source>
</evidence>
<feature type="non-terminal residue" evidence="1">
    <location>
        <position position="1"/>
    </location>
</feature>
<organism evidence="1">
    <name type="scientific">marine sediment metagenome</name>
    <dbReference type="NCBI Taxonomy" id="412755"/>
    <lineage>
        <taxon>unclassified sequences</taxon>
        <taxon>metagenomes</taxon>
        <taxon>ecological metagenomes</taxon>
    </lineage>
</organism>
<reference evidence="1" key="1">
    <citation type="journal article" date="2014" name="Front. Microbiol.">
        <title>High frequency of phylogenetically diverse reductive dehalogenase-homologous genes in deep subseafloor sedimentary metagenomes.</title>
        <authorList>
            <person name="Kawai M."/>
            <person name="Futagami T."/>
            <person name="Toyoda A."/>
            <person name="Takaki Y."/>
            <person name="Nishi S."/>
            <person name="Hori S."/>
            <person name="Arai W."/>
            <person name="Tsubouchi T."/>
            <person name="Morono Y."/>
            <person name="Uchiyama I."/>
            <person name="Ito T."/>
            <person name="Fujiyama A."/>
            <person name="Inagaki F."/>
            <person name="Takami H."/>
        </authorList>
    </citation>
    <scope>NUCLEOTIDE SEQUENCE</scope>
    <source>
        <strain evidence="1">Expedition CK06-06</strain>
    </source>
</reference>
<proteinExistence type="predicted"/>
<gene>
    <name evidence="1" type="ORF">S12H4_45186</name>
</gene>
<accession>X1TPJ3</accession>